<organism evidence="1 2">
    <name type="scientific">Hymenobacter mellowenesis</name>
    <dbReference type="NCBI Taxonomy" id="3063995"/>
    <lineage>
        <taxon>Bacteria</taxon>
        <taxon>Pseudomonadati</taxon>
        <taxon>Bacteroidota</taxon>
        <taxon>Cytophagia</taxon>
        <taxon>Cytophagales</taxon>
        <taxon>Hymenobacteraceae</taxon>
        <taxon>Hymenobacter</taxon>
    </lineage>
</organism>
<accession>A0ABT9ACL9</accession>
<evidence type="ECO:0000313" key="1">
    <source>
        <dbReference type="EMBL" id="MDO7847602.1"/>
    </source>
</evidence>
<name>A0ABT9ACL9_9BACT</name>
<protein>
    <submittedName>
        <fullName evidence="1">Uncharacterized protein</fullName>
    </submittedName>
</protein>
<sequence>MKDKHTANLLQEELKLVCKRVSEEYQKVYGYEWDFGVDEVQHNQKLVAGGKKPSDVLTLSVMTTYPDLPGAHYRDDKVLNGEPVKLGYKKLWQQTIEVLPTKGLTEARVFAYRQLLFFLTMGFITGVINMEPEELEAISTNPS</sequence>
<dbReference type="RefSeq" id="WP_305012279.1">
    <property type="nucleotide sequence ID" value="NZ_JAUQSX010000007.1"/>
</dbReference>
<comment type="caution">
    <text evidence="1">The sequence shown here is derived from an EMBL/GenBank/DDBJ whole genome shotgun (WGS) entry which is preliminary data.</text>
</comment>
<dbReference type="Proteomes" id="UP001167796">
    <property type="component" value="Unassembled WGS sequence"/>
</dbReference>
<proteinExistence type="predicted"/>
<reference evidence="1" key="1">
    <citation type="submission" date="2023-07" db="EMBL/GenBank/DDBJ databases">
        <authorList>
            <person name="Kim M.K."/>
        </authorList>
    </citation>
    <scope>NUCLEOTIDE SEQUENCE</scope>
    <source>
        <strain evidence="1">M29</strain>
    </source>
</reference>
<dbReference type="EMBL" id="JAUQSX010000007">
    <property type="protein sequence ID" value="MDO7847602.1"/>
    <property type="molecule type" value="Genomic_DNA"/>
</dbReference>
<keyword evidence="2" id="KW-1185">Reference proteome</keyword>
<evidence type="ECO:0000313" key="2">
    <source>
        <dbReference type="Proteomes" id="UP001167796"/>
    </source>
</evidence>
<gene>
    <name evidence="1" type="ORF">Q5H92_14635</name>
</gene>